<name>A0A8T3BW46_DENNO</name>
<evidence type="ECO:0000313" key="2">
    <source>
        <dbReference type="Proteomes" id="UP000829196"/>
    </source>
</evidence>
<protein>
    <submittedName>
        <fullName evidence="1">Uncharacterized protein</fullName>
    </submittedName>
</protein>
<gene>
    <name evidence="1" type="ORF">KFK09_005547</name>
</gene>
<organism evidence="1 2">
    <name type="scientific">Dendrobium nobile</name>
    <name type="common">Orchid</name>
    <dbReference type="NCBI Taxonomy" id="94219"/>
    <lineage>
        <taxon>Eukaryota</taxon>
        <taxon>Viridiplantae</taxon>
        <taxon>Streptophyta</taxon>
        <taxon>Embryophyta</taxon>
        <taxon>Tracheophyta</taxon>
        <taxon>Spermatophyta</taxon>
        <taxon>Magnoliopsida</taxon>
        <taxon>Liliopsida</taxon>
        <taxon>Asparagales</taxon>
        <taxon>Orchidaceae</taxon>
        <taxon>Epidendroideae</taxon>
        <taxon>Malaxideae</taxon>
        <taxon>Dendrobiinae</taxon>
        <taxon>Dendrobium</taxon>
    </lineage>
</organism>
<dbReference type="AlphaFoldDB" id="A0A8T3BW46"/>
<evidence type="ECO:0000313" key="1">
    <source>
        <dbReference type="EMBL" id="KAI0523157.1"/>
    </source>
</evidence>
<keyword evidence="2" id="KW-1185">Reference proteome</keyword>
<accession>A0A8T3BW46</accession>
<comment type="caution">
    <text evidence="1">The sequence shown here is derived from an EMBL/GenBank/DDBJ whole genome shotgun (WGS) entry which is preliminary data.</text>
</comment>
<proteinExistence type="predicted"/>
<reference evidence="1" key="1">
    <citation type="journal article" date="2022" name="Front. Genet.">
        <title>Chromosome-Scale Assembly of the Dendrobium nobile Genome Provides Insights Into the Molecular Mechanism of the Biosynthesis of the Medicinal Active Ingredient of Dendrobium.</title>
        <authorList>
            <person name="Xu Q."/>
            <person name="Niu S.-C."/>
            <person name="Li K.-L."/>
            <person name="Zheng P.-J."/>
            <person name="Zhang X.-J."/>
            <person name="Jia Y."/>
            <person name="Liu Y."/>
            <person name="Niu Y.-X."/>
            <person name="Yu L.-H."/>
            <person name="Chen D.-F."/>
            <person name="Zhang G.-Q."/>
        </authorList>
    </citation>
    <scope>NUCLEOTIDE SEQUENCE</scope>
    <source>
        <tissue evidence="1">Leaf</tissue>
    </source>
</reference>
<dbReference type="EMBL" id="JAGYWB010000005">
    <property type="protein sequence ID" value="KAI0523157.1"/>
    <property type="molecule type" value="Genomic_DNA"/>
</dbReference>
<sequence>MIKMKSLGMLTYFLVAIIFSFTAKGEHLISYKRNLNCIFSKINYSEIYNDIHMK</sequence>
<dbReference type="Proteomes" id="UP000829196">
    <property type="component" value="Unassembled WGS sequence"/>
</dbReference>